<evidence type="ECO:0008006" key="19">
    <source>
        <dbReference type="Google" id="ProtNLM"/>
    </source>
</evidence>
<evidence type="ECO:0000256" key="11">
    <source>
        <dbReference type="ARBA" id="ARBA00023136"/>
    </source>
</evidence>
<name>A0A2T7NTK5_POMCA</name>
<accession>A0A2T7NTK5</accession>
<keyword evidence="11 13" id="KW-0472">Membrane</keyword>
<keyword evidence="16" id="KW-1133">Transmembrane helix</keyword>
<evidence type="ECO:0000256" key="16">
    <source>
        <dbReference type="SAM" id="Phobius"/>
    </source>
</evidence>
<dbReference type="GO" id="GO:0016705">
    <property type="term" value="F:oxidoreductase activity, acting on paired donors, with incorporation or reduction of molecular oxygen"/>
    <property type="evidence" value="ECO:0007669"/>
    <property type="project" value="InterPro"/>
</dbReference>
<comment type="pathway">
    <text evidence="3">Lipid metabolism; bile acid biosynthesis.</text>
</comment>
<keyword evidence="12" id="KW-0753">Steroid metabolism</keyword>
<comment type="caution">
    <text evidence="17">The sequence shown here is derived from an EMBL/GenBank/DDBJ whole genome shotgun (WGS) entry which is preliminary data.</text>
</comment>
<evidence type="ECO:0000256" key="2">
    <source>
        <dbReference type="ARBA" id="ARBA00004586"/>
    </source>
</evidence>
<evidence type="ECO:0000256" key="12">
    <source>
        <dbReference type="ARBA" id="ARBA00023221"/>
    </source>
</evidence>
<dbReference type="Gene3D" id="1.10.630.10">
    <property type="entry name" value="Cytochrome P450"/>
    <property type="match status" value="1"/>
</dbReference>
<feature type="binding site" evidence="15">
    <location>
        <position position="294"/>
    </location>
    <ligand>
        <name>substrate</name>
    </ligand>
</feature>
<dbReference type="GO" id="GO:0005506">
    <property type="term" value="F:iron ion binding"/>
    <property type="evidence" value="ECO:0007669"/>
    <property type="project" value="InterPro"/>
</dbReference>
<dbReference type="PANTHER" id="PTHR24304">
    <property type="entry name" value="CYTOCHROME P450 FAMILY 7"/>
    <property type="match status" value="1"/>
</dbReference>
<proteinExistence type="inferred from homology"/>
<evidence type="ECO:0000256" key="13">
    <source>
        <dbReference type="PIRNR" id="PIRNR000047"/>
    </source>
</evidence>
<evidence type="ECO:0000256" key="9">
    <source>
        <dbReference type="ARBA" id="ARBA00023004"/>
    </source>
</evidence>
<reference evidence="17 18" key="1">
    <citation type="submission" date="2018-04" db="EMBL/GenBank/DDBJ databases">
        <title>The genome of golden apple snail Pomacea canaliculata provides insight into stress tolerance and invasive adaptation.</title>
        <authorList>
            <person name="Liu C."/>
            <person name="Liu B."/>
            <person name="Ren Y."/>
            <person name="Zhang Y."/>
            <person name="Wang H."/>
            <person name="Li S."/>
            <person name="Jiang F."/>
            <person name="Yin L."/>
            <person name="Zhang G."/>
            <person name="Qian W."/>
            <person name="Fan W."/>
        </authorList>
    </citation>
    <scope>NUCLEOTIDE SEQUENCE [LARGE SCALE GENOMIC DNA]</scope>
    <source>
        <strain evidence="17">SZHN2017</strain>
        <tissue evidence="17">Muscle</tissue>
    </source>
</reference>
<dbReference type="InterPro" id="IPR002403">
    <property type="entry name" value="Cyt_P450_E_grp-IV"/>
</dbReference>
<evidence type="ECO:0000256" key="8">
    <source>
        <dbReference type="ARBA" id="ARBA00023002"/>
    </source>
</evidence>
<dbReference type="OMA" id="YGLEYFA"/>
<dbReference type="STRING" id="400727.A0A2T7NTK5"/>
<dbReference type="Pfam" id="PF00067">
    <property type="entry name" value="p450"/>
    <property type="match status" value="1"/>
</dbReference>
<evidence type="ECO:0000256" key="6">
    <source>
        <dbReference type="ARBA" id="ARBA00022723"/>
    </source>
</evidence>
<evidence type="ECO:0000256" key="1">
    <source>
        <dbReference type="ARBA" id="ARBA00001971"/>
    </source>
</evidence>
<dbReference type="Proteomes" id="UP000245119">
    <property type="component" value="Linkage Group LG9"/>
</dbReference>
<dbReference type="AlphaFoldDB" id="A0A2T7NTK5"/>
<dbReference type="EMBL" id="PZQS01000009">
    <property type="protein sequence ID" value="PVD24508.1"/>
    <property type="molecule type" value="Genomic_DNA"/>
</dbReference>
<evidence type="ECO:0000256" key="5">
    <source>
        <dbReference type="ARBA" id="ARBA00022617"/>
    </source>
</evidence>
<evidence type="ECO:0000256" key="7">
    <source>
        <dbReference type="ARBA" id="ARBA00022824"/>
    </source>
</evidence>
<sequence length="504" mass="58444">MWTTGVCIAIAITAFLVAYIRLAFRTRRNNEPPYVAGHFLWGSGVEFSQNVVLFLHKSQKQLGDIFTFRVLNKYITIIMDPHCYEDFNKERNFDFAPMVAKVNRNIFGFTVKDSFGLITYASKTVKGKHLRSSMKIFTRNLQDSLEELMKTNDTHASNCNVEADGNTIDWSRESLRTMMSKTLFTAIFYTAFGHSADPSGEEKVKDFHPQVFDKNFQNFHKVFNYLWIGLPRRLFPKAAESYNIMCQLLNHHELLQRNEVSDFVKFSIEYMLQVGEKDEDIMGHTLVYLHVQYNTVRLAYWCVYKMVEQPRVLMDLEMELSKAIEEKREDGEETVAFTLNEINKLPLLDSFLKETLRMYGGAVMIRYCTDDTEFKMPNGQKYAVRKGNMVAMYPPTTHMDPEIFKDPEAFKHDRFVNATFYKYGKELKNPLAPFGSLCVARQMAPLQVKWFLVNLINSFSLELPEGEKTEPKTECYGHEILPPVNDVQVHFRVKEGAPVLAYSD</sequence>
<dbReference type="PANTHER" id="PTHR24304:SF4">
    <property type="entry name" value="CYTOCHROME P450"/>
    <property type="match status" value="1"/>
</dbReference>
<keyword evidence="16" id="KW-0812">Transmembrane</keyword>
<gene>
    <name evidence="17" type="ORF">C0Q70_14991</name>
</gene>
<keyword evidence="5 13" id="KW-0349">Heme</keyword>
<dbReference type="GO" id="GO:0006699">
    <property type="term" value="P:bile acid biosynthetic process"/>
    <property type="evidence" value="ECO:0007669"/>
    <property type="project" value="TreeGrafter"/>
</dbReference>
<dbReference type="GO" id="GO:0020037">
    <property type="term" value="F:heme binding"/>
    <property type="evidence" value="ECO:0007669"/>
    <property type="project" value="InterPro"/>
</dbReference>
<keyword evidence="8" id="KW-0560">Oxidoreductase</keyword>
<comment type="cofactor">
    <cofactor evidence="1 13 14">
        <name>heme</name>
        <dbReference type="ChEBI" id="CHEBI:30413"/>
    </cofactor>
</comment>
<dbReference type="GO" id="GO:0042632">
    <property type="term" value="P:cholesterol homeostasis"/>
    <property type="evidence" value="ECO:0007669"/>
    <property type="project" value="TreeGrafter"/>
</dbReference>
<evidence type="ECO:0000256" key="4">
    <source>
        <dbReference type="ARBA" id="ARBA00010617"/>
    </source>
</evidence>
<dbReference type="InterPro" id="IPR036396">
    <property type="entry name" value="Cyt_P450_sf"/>
</dbReference>
<dbReference type="InterPro" id="IPR024204">
    <property type="entry name" value="Cyt_P450_CYP7A1-type"/>
</dbReference>
<comment type="similarity">
    <text evidence="4 13">Belongs to the cytochrome P450 family.</text>
</comment>
<keyword evidence="10" id="KW-0443">Lipid metabolism</keyword>
<dbReference type="PRINTS" id="PR00465">
    <property type="entry name" value="EP450IV"/>
</dbReference>
<evidence type="ECO:0000256" key="3">
    <source>
        <dbReference type="ARBA" id="ARBA00004860"/>
    </source>
</evidence>
<dbReference type="InterPro" id="IPR050529">
    <property type="entry name" value="CYP450_sterol_14alpha_dmase"/>
</dbReference>
<dbReference type="InterPro" id="IPR001128">
    <property type="entry name" value="Cyt_P450"/>
</dbReference>
<protein>
    <recommendedName>
        <fullName evidence="19">Cytochrome P450</fullName>
    </recommendedName>
</protein>
<keyword evidence="6 13" id="KW-0479">Metal-binding</keyword>
<dbReference type="GO" id="GO:0008395">
    <property type="term" value="F:steroid hydroxylase activity"/>
    <property type="evidence" value="ECO:0007669"/>
    <property type="project" value="TreeGrafter"/>
</dbReference>
<feature type="binding site" description="axial binding residue" evidence="14">
    <location>
        <position position="438"/>
    </location>
    <ligand>
        <name>heme</name>
        <dbReference type="ChEBI" id="CHEBI:30413"/>
    </ligand>
    <ligandPart>
        <name>Fe</name>
        <dbReference type="ChEBI" id="CHEBI:18248"/>
    </ligandPart>
</feature>
<dbReference type="SUPFAM" id="SSF48264">
    <property type="entry name" value="Cytochrome P450"/>
    <property type="match status" value="1"/>
</dbReference>
<dbReference type="GO" id="GO:0005789">
    <property type="term" value="C:endoplasmic reticulum membrane"/>
    <property type="evidence" value="ECO:0007669"/>
    <property type="project" value="UniProtKB-SubCell"/>
</dbReference>
<organism evidence="17 18">
    <name type="scientific">Pomacea canaliculata</name>
    <name type="common">Golden apple snail</name>
    <dbReference type="NCBI Taxonomy" id="400727"/>
    <lineage>
        <taxon>Eukaryota</taxon>
        <taxon>Metazoa</taxon>
        <taxon>Spiralia</taxon>
        <taxon>Lophotrochozoa</taxon>
        <taxon>Mollusca</taxon>
        <taxon>Gastropoda</taxon>
        <taxon>Caenogastropoda</taxon>
        <taxon>Architaenioglossa</taxon>
        <taxon>Ampullarioidea</taxon>
        <taxon>Ampullariidae</taxon>
        <taxon>Pomacea</taxon>
    </lineage>
</organism>
<feature type="transmembrane region" description="Helical" evidence="16">
    <location>
        <begin position="6"/>
        <end position="24"/>
    </location>
</feature>
<dbReference type="OrthoDB" id="6692864at2759"/>
<dbReference type="PIRSF" id="PIRSF000047">
    <property type="entry name" value="Cytochrome_CYPVIIA1"/>
    <property type="match status" value="1"/>
</dbReference>
<keyword evidence="7 13" id="KW-0256">Endoplasmic reticulum</keyword>
<keyword evidence="18" id="KW-1185">Reference proteome</keyword>
<comment type="subcellular location">
    <subcellularLocation>
        <location evidence="2 13">Endoplasmic reticulum membrane</location>
    </subcellularLocation>
</comment>
<evidence type="ECO:0000313" key="17">
    <source>
        <dbReference type="EMBL" id="PVD24508.1"/>
    </source>
</evidence>
<evidence type="ECO:0000313" key="18">
    <source>
        <dbReference type="Proteomes" id="UP000245119"/>
    </source>
</evidence>
<evidence type="ECO:0000256" key="15">
    <source>
        <dbReference type="PIRSR" id="PIRSR000047-2"/>
    </source>
</evidence>
<keyword evidence="9 13" id="KW-0408">Iron</keyword>
<evidence type="ECO:0000256" key="14">
    <source>
        <dbReference type="PIRSR" id="PIRSR000047-1"/>
    </source>
</evidence>
<evidence type="ECO:0000256" key="10">
    <source>
        <dbReference type="ARBA" id="ARBA00023098"/>
    </source>
</evidence>